<dbReference type="Pfam" id="PF19501">
    <property type="entry name" value="PcRGLX_1st"/>
    <property type="match status" value="1"/>
</dbReference>
<proteinExistence type="predicted"/>
<keyword evidence="5" id="KW-1185">Reference proteome</keyword>
<evidence type="ECO:0000313" key="4">
    <source>
        <dbReference type="EMBL" id="TDQ37405.1"/>
    </source>
</evidence>
<dbReference type="Pfam" id="PF21346">
    <property type="entry name" value="PcRGLX_3rd"/>
    <property type="match status" value="1"/>
</dbReference>
<protein>
    <submittedName>
        <fullName evidence="4">Uncharacterized protein</fullName>
    </submittedName>
</protein>
<dbReference type="RefSeq" id="WP_133581251.1">
    <property type="nucleotide sequence ID" value="NZ_SNYJ01000013.1"/>
</dbReference>
<comment type="caution">
    <text evidence="4">The sequence shown here is derived from an EMBL/GenBank/DDBJ whole genome shotgun (WGS) entry which is preliminary data.</text>
</comment>
<feature type="domain" description="PcRGLX/YetA-like C-terminal alpha/alpha toroid" evidence="3">
    <location>
        <begin position="446"/>
        <end position="851"/>
    </location>
</feature>
<dbReference type="PANTHER" id="PTHR40081">
    <property type="entry name" value="CONCANAVALIN A-LIKE LECTIN/GLUCANASE"/>
    <property type="match status" value="1"/>
</dbReference>
<dbReference type="EMBL" id="SNYJ01000013">
    <property type="protein sequence ID" value="TDQ37405.1"/>
    <property type="molecule type" value="Genomic_DNA"/>
</dbReference>
<dbReference type="OrthoDB" id="262615at2"/>
<dbReference type="PANTHER" id="PTHR40081:SF1">
    <property type="entry name" value="TAT PATHWAY SIGNAL SEQUENCE DOMAIN PROTEIN"/>
    <property type="match status" value="1"/>
</dbReference>
<accession>A0A4R6TZI4</accession>
<evidence type="ECO:0000259" key="1">
    <source>
        <dbReference type="Pfam" id="PF19501"/>
    </source>
</evidence>
<dbReference type="InterPro" id="IPR048331">
    <property type="entry name" value="PcRGLX/YetA_3rd"/>
</dbReference>
<reference evidence="4 5" key="1">
    <citation type="submission" date="2019-03" db="EMBL/GenBank/DDBJ databases">
        <title>Genomic Encyclopedia of Type Strains, Phase IV (KMG-IV): sequencing the most valuable type-strain genomes for metagenomic binning, comparative biology and taxonomic classification.</title>
        <authorList>
            <person name="Goeker M."/>
        </authorList>
    </citation>
    <scope>NUCLEOTIDE SEQUENCE [LARGE SCALE GENOMIC DNA]</scope>
    <source>
        <strain evidence="4 5">DSM 28697</strain>
    </source>
</reference>
<evidence type="ECO:0000259" key="2">
    <source>
        <dbReference type="Pfam" id="PF21345"/>
    </source>
</evidence>
<evidence type="ECO:0000313" key="5">
    <source>
        <dbReference type="Proteomes" id="UP000295632"/>
    </source>
</evidence>
<gene>
    <name evidence="4" type="ORF">EV213_11339</name>
</gene>
<feature type="domain" description="PcRGLX/YetA-like central beta-sandwich" evidence="2">
    <location>
        <begin position="93"/>
        <end position="440"/>
    </location>
</feature>
<dbReference type="InterPro" id="IPR048329">
    <property type="entry name" value="PcRGLX_1st"/>
</dbReference>
<name>A0A4R6TZI4_9BACI</name>
<dbReference type="InterPro" id="IPR048330">
    <property type="entry name" value="PcRGLX/YetA_2nd"/>
</dbReference>
<dbReference type="InterPro" id="IPR045793">
    <property type="entry name" value="PcRGLX/YetA-like"/>
</dbReference>
<dbReference type="Pfam" id="PF21345">
    <property type="entry name" value="PcRGLX_2nd"/>
    <property type="match status" value="1"/>
</dbReference>
<evidence type="ECO:0000259" key="3">
    <source>
        <dbReference type="Pfam" id="PF21346"/>
    </source>
</evidence>
<dbReference type="AlphaFoldDB" id="A0A4R6TZI4"/>
<organism evidence="4 5">
    <name type="scientific">Aureibacillus halotolerans</name>
    <dbReference type="NCBI Taxonomy" id="1508390"/>
    <lineage>
        <taxon>Bacteria</taxon>
        <taxon>Bacillati</taxon>
        <taxon>Bacillota</taxon>
        <taxon>Bacilli</taxon>
        <taxon>Bacillales</taxon>
        <taxon>Bacillaceae</taxon>
        <taxon>Aureibacillus</taxon>
    </lineage>
</organism>
<feature type="domain" description="PcRGLX/YetA-like N-terminal RIFT barrel" evidence="1">
    <location>
        <begin position="4"/>
        <end position="82"/>
    </location>
</feature>
<dbReference type="Proteomes" id="UP000295632">
    <property type="component" value="Unassembled WGS sequence"/>
</dbReference>
<sequence>METNVQLKWLQSSSKVTTGVTWGVPWKEGVVPKGTSFSLEGAAGDEQHVQTWPLAYWPDGSIKWSAHAATLSDQSESFTLRKTTASTVHTELKIEDNDAEIIVHTGVIVCRFAKSGSSVLSTIERDGVIRATDAQLICLLEKESRTSGELVTTEKRCESEIDSAVVEQAGPIRATICVKGRHRFANSKTAWLPFTLRFYLYAGDAQLKLVHSFEFDGQAEGDFIKGLGLRFRMPFSGPLYNRHIRFTGDTGCFSEASKNLRVARMNEAHHKLHLEQIEGKCLQLNDEKESSFLELLDDAATWDSFKLVQDSADHYTISKRTKPVCSWLKATEGHRSKGLMFIGSEGGGIAICERNFWQKHPTAVEVEGMASDTAQATLWFWSPDAPRMDLRHYDTETHLHAAYEGFEEMRATPYGIANTNECTLFIENHTPSQQQLLAYADTIQQPPILVCEPAYYHEVQAFGYWSLPDRSTEVGHYLEQQLDEMVAFYMKEIEQRRWYGFWDYGDVMHTYDGDRHVWQYDVGGYAWQNTELVPNLWLWYSYLRSGRADLFRLAEAMTRHTSEVDMYHRGEYSGLGSRHNVSHWGCGCKEARISMAGLHRFYYYLTADERIGDIMDEVKAADYTTEALDPMRAYHPKGEFPTHARVGPDWSAFVSNWMTRWERYEEDIYLDKIMVGIKDLVTMPYQMKTLSTYGYDPKSGHLYDMGDFAGSHLAICMGAPQVWTELSLLLKDHTWEQMLIDIGAFYHLTPEDKKAFTSPELPTSGYHWPVFGTGMAAFAAWKKADVRLAEKVWTILLETTPGEVKFQDQLQRVPENETIRPIEEVPWISTNSISQWSLNVIFSLTFIREHLPEKLSHKHERGTVS</sequence>